<dbReference type="Pfam" id="PF00886">
    <property type="entry name" value="Ribosomal_S16"/>
    <property type="match status" value="1"/>
</dbReference>
<evidence type="ECO:0000256" key="4">
    <source>
        <dbReference type="ARBA" id="ARBA00035263"/>
    </source>
</evidence>
<evidence type="ECO:0000313" key="7">
    <source>
        <dbReference type="EMBL" id="CAI8041822.1"/>
    </source>
</evidence>
<dbReference type="GO" id="GO:0003735">
    <property type="term" value="F:structural constituent of ribosome"/>
    <property type="evidence" value="ECO:0007669"/>
    <property type="project" value="InterPro"/>
</dbReference>
<dbReference type="PROSITE" id="PS00732">
    <property type="entry name" value="RIBOSOMAL_S16"/>
    <property type="match status" value="1"/>
</dbReference>
<gene>
    <name evidence="7" type="ORF">GBAR_LOCUS23212</name>
</gene>
<dbReference type="InterPro" id="IPR020592">
    <property type="entry name" value="Ribosomal_bS16_CS"/>
</dbReference>
<dbReference type="AlphaFoldDB" id="A0AA35T5X3"/>
<dbReference type="EMBL" id="CASHTH010003211">
    <property type="protein sequence ID" value="CAI8041822.1"/>
    <property type="molecule type" value="Genomic_DNA"/>
</dbReference>
<organism evidence="7 8">
    <name type="scientific">Geodia barretti</name>
    <name type="common">Barrett's horny sponge</name>
    <dbReference type="NCBI Taxonomy" id="519541"/>
    <lineage>
        <taxon>Eukaryota</taxon>
        <taxon>Metazoa</taxon>
        <taxon>Porifera</taxon>
        <taxon>Demospongiae</taxon>
        <taxon>Heteroscleromorpha</taxon>
        <taxon>Tetractinellida</taxon>
        <taxon>Astrophorina</taxon>
        <taxon>Geodiidae</taxon>
        <taxon>Geodia</taxon>
    </lineage>
</organism>
<sequence length="103" mass="11147">MLRIRLSRIGKKKKPSYRIVVAEAKAPRDGSYIEWIGTYDPMQNPPAININLDRAQYWLGHGAQPSDPVKRIIEKGNGLAAVGASAAGEDSAAAEEPSEESEA</sequence>
<keyword evidence="2 7" id="KW-0689">Ribosomal protein</keyword>
<keyword evidence="8" id="KW-1185">Reference proteome</keyword>
<dbReference type="GO" id="GO:0015935">
    <property type="term" value="C:small ribosomal subunit"/>
    <property type="evidence" value="ECO:0007669"/>
    <property type="project" value="TreeGrafter"/>
</dbReference>
<dbReference type="PANTHER" id="PTHR12919:SF20">
    <property type="entry name" value="SMALL RIBOSOMAL SUBUNIT PROTEIN BS16M"/>
    <property type="match status" value="1"/>
</dbReference>
<dbReference type="PANTHER" id="PTHR12919">
    <property type="entry name" value="30S RIBOSOMAL PROTEIN S16"/>
    <property type="match status" value="1"/>
</dbReference>
<keyword evidence="3" id="KW-0687">Ribonucleoprotein</keyword>
<evidence type="ECO:0000256" key="5">
    <source>
        <dbReference type="ARBA" id="ARBA00035438"/>
    </source>
</evidence>
<evidence type="ECO:0000256" key="1">
    <source>
        <dbReference type="ARBA" id="ARBA00006668"/>
    </source>
</evidence>
<accession>A0AA35T5X3</accession>
<dbReference type="InterPro" id="IPR023803">
    <property type="entry name" value="Ribosomal_bS16_dom_sf"/>
</dbReference>
<dbReference type="Gene3D" id="3.30.1320.10">
    <property type="match status" value="1"/>
</dbReference>
<feature type="compositionally biased region" description="Acidic residues" evidence="6">
    <location>
        <begin position="92"/>
        <end position="103"/>
    </location>
</feature>
<dbReference type="SUPFAM" id="SSF54565">
    <property type="entry name" value="Ribosomal protein S16"/>
    <property type="match status" value="1"/>
</dbReference>
<protein>
    <recommendedName>
        <fullName evidence="4">Small ribosomal subunit protein bS16m</fullName>
    </recommendedName>
    <alternativeName>
        <fullName evidence="5">28S ribosomal protein S16, mitochondrial</fullName>
    </alternativeName>
</protein>
<comment type="caution">
    <text evidence="7">The sequence shown here is derived from an EMBL/GenBank/DDBJ whole genome shotgun (WGS) entry which is preliminary data.</text>
</comment>
<dbReference type="HAMAP" id="MF_00385">
    <property type="entry name" value="Ribosomal_bS16"/>
    <property type="match status" value="1"/>
</dbReference>
<evidence type="ECO:0000256" key="3">
    <source>
        <dbReference type="ARBA" id="ARBA00023274"/>
    </source>
</evidence>
<dbReference type="InterPro" id="IPR000307">
    <property type="entry name" value="Ribosomal_bS16"/>
</dbReference>
<dbReference type="GO" id="GO:0006412">
    <property type="term" value="P:translation"/>
    <property type="evidence" value="ECO:0007669"/>
    <property type="project" value="InterPro"/>
</dbReference>
<evidence type="ECO:0000313" key="8">
    <source>
        <dbReference type="Proteomes" id="UP001174909"/>
    </source>
</evidence>
<comment type="similarity">
    <text evidence="1">Belongs to the bacterial ribosomal protein bS16 family.</text>
</comment>
<dbReference type="Proteomes" id="UP001174909">
    <property type="component" value="Unassembled WGS sequence"/>
</dbReference>
<proteinExistence type="inferred from homology"/>
<reference evidence="7" key="1">
    <citation type="submission" date="2023-03" db="EMBL/GenBank/DDBJ databases">
        <authorList>
            <person name="Steffen K."/>
            <person name="Cardenas P."/>
        </authorList>
    </citation>
    <scope>NUCLEOTIDE SEQUENCE</scope>
</reference>
<feature type="region of interest" description="Disordered" evidence="6">
    <location>
        <begin position="84"/>
        <end position="103"/>
    </location>
</feature>
<name>A0AA35T5X3_GEOBA</name>
<dbReference type="GO" id="GO:0005737">
    <property type="term" value="C:cytoplasm"/>
    <property type="evidence" value="ECO:0007669"/>
    <property type="project" value="UniProtKB-ARBA"/>
</dbReference>
<dbReference type="NCBIfam" id="TIGR00002">
    <property type="entry name" value="S16"/>
    <property type="match status" value="1"/>
</dbReference>
<evidence type="ECO:0000256" key="6">
    <source>
        <dbReference type="SAM" id="MobiDB-lite"/>
    </source>
</evidence>
<evidence type="ECO:0000256" key="2">
    <source>
        <dbReference type="ARBA" id="ARBA00022980"/>
    </source>
</evidence>